<name>A0A939GW39_9BURK</name>
<keyword evidence="1" id="KW-0472">Membrane</keyword>
<proteinExistence type="predicted"/>
<dbReference type="EMBL" id="JAFNME010000019">
    <property type="protein sequence ID" value="MBO1250092.1"/>
    <property type="molecule type" value="Genomic_DNA"/>
</dbReference>
<keyword evidence="3" id="KW-1185">Reference proteome</keyword>
<dbReference type="RefSeq" id="WP_207575531.1">
    <property type="nucleotide sequence ID" value="NZ_JAFNME010000019.1"/>
</dbReference>
<evidence type="ECO:0008006" key="4">
    <source>
        <dbReference type="Google" id="ProtNLM"/>
    </source>
</evidence>
<dbReference type="AlphaFoldDB" id="A0A939GW39"/>
<feature type="transmembrane region" description="Helical" evidence="1">
    <location>
        <begin position="606"/>
        <end position="625"/>
    </location>
</feature>
<dbReference type="Proteomes" id="UP000664731">
    <property type="component" value="Unassembled WGS sequence"/>
</dbReference>
<reference evidence="2" key="1">
    <citation type="submission" date="2021-03" db="EMBL/GenBank/DDBJ databases">
        <title>Comamonas denitrificans.</title>
        <authorList>
            <person name="Finster K."/>
        </authorList>
    </citation>
    <scope>NUCLEOTIDE SEQUENCE</scope>
    <source>
        <strain evidence="2">MM2021_4</strain>
    </source>
</reference>
<keyword evidence="1" id="KW-0812">Transmembrane</keyword>
<comment type="caution">
    <text evidence="2">The sequence shown here is derived from an EMBL/GenBank/DDBJ whole genome shotgun (WGS) entry which is preliminary data.</text>
</comment>
<evidence type="ECO:0000256" key="1">
    <source>
        <dbReference type="SAM" id="Phobius"/>
    </source>
</evidence>
<organism evidence="2 3">
    <name type="scientific">Comamonas denitrificans</name>
    <dbReference type="NCBI Taxonomy" id="117506"/>
    <lineage>
        <taxon>Bacteria</taxon>
        <taxon>Pseudomonadati</taxon>
        <taxon>Pseudomonadota</taxon>
        <taxon>Betaproteobacteria</taxon>
        <taxon>Burkholderiales</taxon>
        <taxon>Comamonadaceae</taxon>
        <taxon>Comamonas</taxon>
    </lineage>
</organism>
<evidence type="ECO:0000313" key="3">
    <source>
        <dbReference type="Proteomes" id="UP000664731"/>
    </source>
</evidence>
<sequence length="741" mass="77968">MHTQQHRWQFVRAGGVDQVVIRTGADIAHLAQLDQKLWVALACPTRGVEFDPATLDVIDDNGDGRIRAPELLAACQWAVAHVRDPEVLTSGTDVLALASINVDNETGAAMHAEAQRILALAGQAHSGTISLGQVQARLTDLHAMPLNGDGILNPAKLLADAPGLHALAQRIMDGYGASMGCDGEPGVSPSALAQFFADVQAVADWHGQAPAQSCGLASPAHALAAAQALMAVQAKVEDFFARCRLAAFDATALQPLSPSAEGYALLGKEALHAGDCAVAALPLAAIRADALLPLAQGLNPAWVDAMAVFQAQVVTPLLGAQTQLSWPQWQQLCATLAPCQAWLAAQPSTPVATMPVDEAHALLASGDQQRLLDLMEQDSAEASRQKEAKNLEKLILLQRDLLLLLNNFVSFSSFYRRQGGIFQAGTLYLDGRSCELTVDVQDPGSHAALAGLAKTFLAYCECRRGDKVRTIVAAFTAGDVDFLFVGRKGIFYDRQGQDWDATITTLIDNPTSIGQAFFSPYKKFLRFVEAQVAQRAASKDAAVTEGLQAKAAHLAGGAAPTPAEAPAPSKTDVGTVAAIGVALGSLSTVAVAVLSKVLELGPWIPLALLGVMLAISGPSVLIAWMKLRERSLGPILDASGWAINGRMKINLPLGRSLSQQAQVPSNAERSLRDPYAQKSSAPWWLALVAVLLVLGAVWSQGGLNPWLPQRWQPAADAGTAATTATSEVATPAAAAIEAATQ</sequence>
<feature type="transmembrane region" description="Helical" evidence="1">
    <location>
        <begin position="681"/>
        <end position="699"/>
    </location>
</feature>
<accession>A0A939GW39</accession>
<protein>
    <recommendedName>
        <fullName evidence="4">EF-hand domain-containing protein</fullName>
    </recommendedName>
</protein>
<evidence type="ECO:0000313" key="2">
    <source>
        <dbReference type="EMBL" id="MBO1250092.1"/>
    </source>
</evidence>
<gene>
    <name evidence="2" type="ORF">J1777_09695</name>
</gene>
<feature type="transmembrane region" description="Helical" evidence="1">
    <location>
        <begin position="573"/>
        <end position="594"/>
    </location>
</feature>
<keyword evidence="1" id="KW-1133">Transmembrane helix</keyword>